<gene>
    <name evidence="3" type="ORF">CDD80_4545</name>
</gene>
<dbReference type="AlphaFoldDB" id="A0A2C5YYJ9"/>
<evidence type="ECO:0000256" key="1">
    <source>
        <dbReference type="SAM" id="Phobius"/>
    </source>
</evidence>
<accession>A0A2C5YYJ9</accession>
<dbReference type="EMBL" id="NJES01000420">
    <property type="protein sequence ID" value="PHH72442.1"/>
    <property type="molecule type" value="Genomic_DNA"/>
</dbReference>
<sequence length="105" mass="11000">MHLSPITVILLAVIFALGCASAVETQTQPPPAYVPIVTPAPDQDAILASQGYRQETFYACRTVGDKEHCGWHVPIVRAGATAKGFGVSGVVAVVVGFVSGFVLNF</sequence>
<keyword evidence="1" id="KW-1133">Transmembrane helix</keyword>
<organism evidence="3 4">
    <name type="scientific">Ophiocordyceps camponoti-rufipedis</name>
    <dbReference type="NCBI Taxonomy" id="2004952"/>
    <lineage>
        <taxon>Eukaryota</taxon>
        <taxon>Fungi</taxon>
        <taxon>Dikarya</taxon>
        <taxon>Ascomycota</taxon>
        <taxon>Pezizomycotina</taxon>
        <taxon>Sordariomycetes</taxon>
        <taxon>Hypocreomycetidae</taxon>
        <taxon>Hypocreales</taxon>
        <taxon>Ophiocordycipitaceae</taxon>
        <taxon>Ophiocordyceps</taxon>
    </lineage>
</organism>
<feature type="signal peptide" evidence="2">
    <location>
        <begin position="1"/>
        <end position="22"/>
    </location>
</feature>
<evidence type="ECO:0000313" key="4">
    <source>
        <dbReference type="Proteomes" id="UP000226431"/>
    </source>
</evidence>
<dbReference type="Proteomes" id="UP000226431">
    <property type="component" value="Unassembled WGS sequence"/>
</dbReference>
<dbReference type="OrthoDB" id="3542181at2759"/>
<keyword evidence="2" id="KW-0732">Signal</keyword>
<feature type="chain" id="PRO_5013084128" evidence="2">
    <location>
        <begin position="23"/>
        <end position="105"/>
    </location>
</feature>
<evidence type="ECO:0000256" key="2">
    <source>
        <dbReference type="SAM" id="SignalP"/>
    </source>
</evidence>
<reference evidence="3 4" key="1">
    <citation type="submission" date="2017-06" db="EMBL/GenBank/DDBJ databases">
        <title>Ant-infecting Ophiocordyceps genomes reveal a high diversity of potential behavioral manipulation genes and a possible major role for enterotoxins.</title>
        <authorList>
            <person name="De Bekker C."/>
            <person name="Evans H.C."/>
            <person name="Brachmann A."/>
            <person name="Hughes D.P."/>
        </authorList>
    </citation>
    <scope>NUCLEOTIDE SEQUENCE [LARGE SCALE GENOMIC DNA]</scope>
    <source>
        <strain evidence="3 4">Map16</strain>
    </source>
</reference>
<name>A0A2C5YYJ9_9HYPO</name>
<proteinExistence type="predicted"/>
<keyword evidence="1" id="KW-0472">Membrane</keyword>
<comment type="caution">
    <text evidence="3">The sequence shown here is derived from an EMBL/GenBank/DDBJ whole genome shotgun (WGS) entry which is preliminary data.</text>
</comment>
<keyword evidence="4" id="KW-1185">Reference proteome</keyword>
<keyword evidence="1" id="KW-0812">Transmembrane</keyword>
<protein>
    <submittedName>
        <fullName evidence="3">Uncharacterized protein</fullName>
    </submittedName>
</protein>
<evidence type="ECO:0000313" key="3">
    <source>
        <dbReference type="EMBL" id="PHH72442.1"/>
    </source>
</evidence>
<feature type="transmembrane region" description="Helical" evidence="1">
    <location>
        <begin position="84"/>
        <end position="103"/>
    </location>
</feature>